<dbReference type="AlphaFoldDB" id="A0A0C2MT10"/>
<accession>A0A0C2MT10</accession>
<name>A0A0C2MT10_THEKT</name>
<organism evidence="2 3">
    <name type="scientific">Thelohanellus kitauei</name>
    <name type="common">Myxosporean</name>
    <dbReference type="NCBI Taxonomy" id="669202"/>
    <lineage>
        <taxon>Eukaryota</taxon>
        <taxon>Metazoa</taxon>
        <taxon>Cnidaria</taxon>
        <taxon>Myxozoa</taxon>
        <taxon>Myxosporea</taxon>
        <taxon>Bivalvulida</taxon>
        <taxon>Platysporina</taxon>
        <taxon>Myxobolidae</taxon>
        <taxon>Thelohanellus</taxon>
    </lineage>
</organism>
<keyword evidence="3" id="KW-1185">Reference proteome</keyword>
<evidence type="ECO:0000256" key="1">
    <source>
        <dbReference type="SAM" id="Phobius"/>
    </source>
</evidence>
<evidence type="ECO:0000313" key="2">
    <source>
        <dbReference type="EMBL" id="KII70441.1"/>
    </source>
</evidence>
<gene>
    <name evidence="2" type="ORF">RF11_09704</name>
</gene>
<proteinExistence type="predicted"/>
<dbReference type="Proteomes" id="UP000031668">
    <property type="component" value="Unassembled WGS sequence"/>
</dbReference>
<protein>
    <submittedName>
        <fullName evidence="2">Uncharacterized protein</fullName>
    </submittedName>
</protein>
<keyword evidence="1" id="KW-1133">Transmembrane helix</keyword>
<keyword evidence="1" id="KW-0472">Membrane</keyword>
<evidence type="ECO:0000313" key="3">
    <source>
        <dbReference type="Proteomes" id="UP000031668"/>
    </source>
</evidence>
<dbReference type="EMBL" id="JWZT01002080">
    <property type="protein sequence ID" value="KII70441.1"/>
    <property type="molecule type" value="Genomic_DNA"/>
</dbReference>
<keyword evidence="1" id="KW-0812">Transmembrane</keyword>
<feature type="transmembrane region" description="Helical" evidence="1">
    <location>
        <begin position="38"/>
        <end position="64"/>
    </location>
</feature>
<comment type="caution">
    <text evidence="2">The sequence shown here is derived from an EMBL/GenBank/DDBJ whole genome shotgun (WGS) entry which is preliminary data.</text>
</comment>
<reference evidence="2 3" key="1">
    <citation type="journal article" date="2014" name="Genome Biol. Evol.">
        <title>The genome of the myxosporean Thelohanellus kitauei shows adaptations to nutrient acquisition within its fish host.</title>
        <authorList>
            <person name="Yang Y."/>
            <person name="Xiong J."/>
            <person name="Zhou Z."/>
            <person name="Huo F."/>
            <person name="Miao W."/>
            <person name="Ran C."/>
            <person name="Liu Y."/>
            <person name="Zhang J."/>
            <person name="Feng J."/>
            <person name="Wang M."/>
            <person name="Wang M."/>
            <person name="Wang L."/>
            <person name="Yao B."/>
        </authorList>
    </citation>
    <scope>NUCLEOTIDE SEQUENCE [LARGE SCALE GENOMIC DNA]</scope>
    <source>
        <strain evidence="2">Wuqing</strain>
    </source>
</reference>
<sequence>MAIESRFENEMFQSGNFDQSMNRIEHYKSESHTTEFEFAWISPLGLLVVIPVVGLIIFLCFYIFNRRGFNRMFGNVNPAYQNIEGMEFGVRNEHIVTPDQQQLFNVGMFEFKQGSEVHKSPETKLEQL</sequence>